<dbReference type="InterPro" id="IPR044992">
    <property type="entry name" value="ChyE-like"/>
</dbReference>
<comment type="caution">
    <text evidence="2">The sequence shown here is derived from an EMBL/GenBank/DDBJ whole genome shotgun (WGS) entry which is preliminary data.</text>
</comment>
<protein>
    <submittedName>
        <fullName evidence="2">Type 1 glutamine amidotransferase</fullName>
    </submittedName>
</protein>
<sequence>MHIHVLQHVEFEGLGSIANWITKINAQLTWTRFYANDILPSLSGIDLLIILGGPMSIHDEDEYPWLIDEKKFLSIALHNETAVLGICLGSQLIATVCGAQVYPASHKEIGWFPIYGVETDKKMFRLPNQLEAFHWHGETFDLPTGSQRLAYSASCDNQAFQIGTKVIGLQFHLESTQSSINAIVPHCDDELIPDQPYIQSADQLYNTPSDCFFTINSQMYSILEYLTSK</sequence>
<dbReference type="InterPro" id="IPR017926">
    <property type="entry name" value="GATASE"/>
</dbReference>
<evidence type="ECO:0000259" key="1">
    <source>
        <dbReference type="Pfam" id="PF00117"/>
    </source>
</evidence>
<gene>
    <name evidence="2" type="ORF">HAP95_08660</name>
</gene>
<dbReference type="InterPro" id="IPR029062">
    <property type="entry name" value="Class_I_gatase-like"/>
</dbReference>
<dbReference type="Pfam" id="PF00117">
    <property type="entry name" value="GATase"/>
    <property type="match status" value="1"/>
</dbReference>
<keyword evidence="2" id="KW-0315">Glutamine amidotransferase</keyword>
<dbReference type="CDD" id="cd01741">
    <property type="entry name" value="GATase1_1"/>
    <property type="match status" value="1"/>
</dbReference>
<proteinExistence type="predicted"/>
<dbReference type="PROSITE" id="PS51273">
    <property type="entry name" value="GATASE_TYPE_1"/>
    <property type="match status" value="1"/>
</dbReference>
<feature type="domain" description="Glutamine amidotransferase" evidence="1">
    <location>
        <begin position="17"/>
        <end position="178"/>
    </location>
</feature>
<dbReference type="PANTHER" id="PTHR42695:SF5">
    <property type="entry name" value="GLUTAMINE AMIDOTRANSFERASE YLR126C-RELATED"/>
    <property type="match status" value="1"/>
</dbReference>
<dbReference type="SUPFAM" id="SSF52317">
    <property type="entry name" value="Class I glutamine amidotransferase-like"/>
    <property type="match status" value="1"/>
</dbReference>
<accession>A0ABS6A000</accession>
<evidence type="ECO:0000313" key="3">
    <source>
        <dbReference type="Proteomes" id="UP000755654"/>
    </source>
</evidence>
<dbReference type="EMBL" id="JAAOMP010000096">
    <property type="protein sequence ID" value="MBU2760218.1"/>
    <property type="molecule type" value="Genomic_DNA"/>
</dbReference>
<keyword evidence="3" id="KW-1185">Reference proteome</keyword>
<dbReference type="Proteomes" id="UP000755654">
    <property type="component" value="Unassembled WGS sequence"/>
</dbReference>
<organism evidence="2 3">
    <name type="scientific">Acidithiobacillus sulfurivorans</name>
    <dbReference type="NCBI Taxonomy" id="1958756"/>
    <lineage>
        <taxon>Bacteria</taxon>
        <taxon>Pseudomonadati</taxon>
        <taxon>Pseudomonadota</taxon>
        <taxon>Acidithiobacillia</taxon>
        <taxon>Acidithiobacillales</taxon>
        <taxon>Acidithiobacillaceae</taxon>
        <taxon>Acidithiobacillus</taxon>
    </lineage>
</organism>
<reference evidence="2 3" key="1">
    <citation type="journal article" date="2021" name="ISME J.">
        <title>Genomic evolution of the class Acidithiobacillia: deep-branching Proteobacteria living in extreme acidic conditions.</title>
        <authorList>
            <person name="Moya-Beltran A."/>
            <person name="Beard S."/>
            <person name="Rojas-Villalobos C."/>
            <person name="Issotta F."/>
            <person name="Gallardo Y."/>
            <person name="Ulloa R."/>
            <person name="Giaveno A."/>
            <person name="Degli Esposti M."/>
            <person name="Johnson D.B."/>
            <person name="Quatrini R."/>
        </authorList>
    </citation>
    <scope>NUCLEOTIDE SEQUENCE [LARGE SCALE GENOMIC DNA]</scope>
    <source>
        <strain evidence="2 3">RW2</strain>
    </source>
</reference>
<name>A0ABS6A000_9PROT</name>
<dbReference type="PANTHER" id="PTHR42695">
    <property type="entry name" value="GLUTAMINE AMIDOTRANSFERASE YLR126C-RELATED"/>
    <property type="match status" value="1"/>
</dbReference>
<dbReference type="Gene3D" id="3.40.50.880">
    <property type="match status" value="1"/>
</dbReference>
<evidence type="ECO:0000313" key="2">
    <source>
        <dbReference type="EMBL" id="MBU2760218.1"/>
    </source>
</evidence>